<dbReference type="PANTHER" id="PTHR38602">
    <property type="entry name" value="INNER MEMBRANE PROTEIN-RELATED"/>
    <property type="match status" value="1"/>
</dbReference>
<dbReference type="RefSeq" id="WP_027834420.1">
    <property type="nucleotide sequence ID" value="NZ_CP021330.1"/>
</dbReference>
<dbReference type="Proteomes" id="UP000258927">
    <property type="component" value="Chromosome"/>
</dbReference>
<name>A0A2R4MDP0_9HYPH</name>
<keyword evidence="1" id="KW-1133">Transmembrane helix</keyword>
<sequence length="62" mass="6795">MKDLFIALALAMCLEGLLYAAFPQQMKRAIALMLATPEAQIRVIGLTTAIIGFIVVFWLRAG</sequence>
<dbReference type="EMBL" id="CP021330">
    <property type="protein sequence ID" value="AVX03989.1"/>
    <property type="molecule type" value="Genomic_DNA"/>
</dbReference>
<dbReference type="AlphaFoldDB" id="A0A2R4MDP0"/>
<keyword evidence="1" id="KW-0472">Membrane</keyword>
<dbReference type="STRING" id="1122213.GCA_000423365_01334"/>
<feature type="transmembrane region" description="Helical" evidence="1">
    <location>
        <begin position="39"/>
        <end position="59"/>
    </location>
</feature>
<dbReference type="InterPro" id="IPR019201">
    <property type="entry name" value="DUF2065"/>
</dbReference>
<dbReference type="KEGG" id="mmyr:MXMO3_01459"/>
<accession>A0A2R4MDP0</accession>
<evidence type="ECO:0008006" key="4">
    <source>
        <dbReference type="Google" id="ProtNLM"/>
    </source>
</evidence>
<evidence type="ECO:0000313" key="2">
    <source>
        <dbReference type="EMBL" id="AVX03989.1"/>
    </source>
</evidence>
<protein>
    <recommendedName>
        <fullName evidence="4">DUF2065 domain-containing protein</fullName>
    </recommendedName>
</protein>
<gene>
    <name evidence="2" type="ORF">MXMO3_01459</name>
</gene>
<proteinExistence type="predicted"/>
<keyword evidence="1" id="KW-0812">Transmembrane</keyword>
<dbReference type="Pfam" id="PF09838">
    <property type="entry name" value="DUF2065"/>
    <property type="match status" value="1"/>
</dbReference>
<evidence type="ECO:0000313" key="3">
    <source>
        <dbReference type="Proteomes" id="UP000258927"/>
    </source>
</evidence>
<dbReference type="PANTHER" id="PTHR38602:SF1">
    <property type="entry name" value="INNER MEMBRANE PROTEIN"/>
    <property type="match status" value="1"/>
</dbReference>
<organism evidence="2 3">
    <name type="scientific">Maritalea myrionectae</name>
    <dbReference type="NCBI Taxonomy" id="454601"/>
    <lineage>
        <taxon>Bacteria</taxon>
        <taxon>Pseudomonadati</taxon>
        <taxon>Pseudomonadota</taxon>
        <taxon>Alphaproteobacteria</taxon>
        <taxon>Hyphomicrobiales</taxon>
        <taxon>Devosiaceae</taxon>
        <taxon>Maritalea</taxon>
    </lineage>
</organism>
<keyword evidence="3" id="KW-1185">Reference proteome</keyword>
<reference evidence="2 3" key="1">
    <citation type="submission" date="2017-05" db="EMBL/GenBank/DDBJ databases">
        <title>Genome Analysis of Maritalea myrionectae HL2708#5.</title>
        <authorList>
            <consortium name="Cotde Inc.-PKNU"/>
            <person name="Jang D."/>
            <person name="Oh H.-M."/>
        </authorList>
    </citation>
    <scope>NUCLEOTIDE SEQUENCE [LARGE SCALE GENOMIC DNA]</scope>
    <source>
        <strain evidence="2 3">HL2708#5</strain>
    </source>
</reference>
<evidence type="ECO:0000256" key="1">
    <source>
        <dbReference type="SAM" id="Phobius"/>
    </source>
</evidence>